<reference evidence="2 3" key="1">
    <citation type="submission" date="2021-08" db="EMBL/GenBank/DDBJ databases">
        <title>Comparative Genomics Analysis of the Genus Qipengyuania Reveals Extensive Genetic Diversity and Metabolic Versatility, Including the Description of Fifteen Novel Species.</title>
        <authorList>
            <person name="Liu Y."/>
        </authorList>
    </citation>
    <scope>NUCLEOTIDE SEQUENCE [LARGE SCALE GENOMIC DNA]</scope>
    <source>
        <strain evidence="2 3">1NDH17</strain>
    </source>
</reference>
<name>A0ABS7ITV1_9SPHN</name>
<keyword evidence="3" id="KW-1185">Reference proteome</keyword>
<dbReference type="RefSeq" id="WP_221572153.1">
    <property type="nucleotide sequence ID" value="NZ_JAIGNK010000001.1"/>
</dbReference>
<evidence type="ECO:0000313" key="3">
    <source>
        <dbReference type="Proteomes" id="UP000783253"/>
    </source>
</evidence>
<dbReference type="Proteomes" id="UP000783253">
    <property type="component" value="Unassembled WGS sequence"/>
</dbReference>
<keyword evidence="1" id="KW-0472">Membrane</keyword>
<evidence type="ECO:0000256" key="1">
    <source>
        <dbReference type="SAM" id="Phobius"/>
    </source>
</evidence>
<evidence type="ECO:0000313" key="2">
    <source>
        <dbReference type="EMBL" id="MBX7456710.1"/>
    </source>
</evidence>
<feature type="transmembrane region" description="Helical" evidence="1">
    <location>
        <begin position="12"/>
        <end position="33"/>
    </location>
</feature>
<keyword evidence="1" id="KW-0812">Transmembrane</keyword>
<accession>A0ABS7ITV1</accession>
<keyword evidence="1" id="KW-1133">Transmembrane helix</keyword>
<protein>
    <submittedName>
        <fullName evidence="2">Uncharacterized protein</fullName>
    </submittedName>
</protein>
<feature type="transmembrane region" description="Helical" evidence="1">
    <location>
        <begin position="96"/>
        <end position="121"/>
    </location>
</feature>
<organism evidence="2 3">
    <name type="scientific">Qipengyuania polymorpha</name>
    <dbReference type="NCBI Taxonomy" id="2867234"/>
    <lineage>
        <taxon>Bacteria</taxon>
        <taxon>Pseudomonadati</taxon>
        <taxon>Pseudomonadota</taxon>
        <taxon>Alphaproteobacteria</taxon>
        <taxon>Sphingomonadales</taxon>
        <taxon>Erythrobacteraceae</taxon>
        <taxon>Qipengyuania</taxon>
    </lineage>
</organism>
<sequence>MSSVDGKGRNWVSSNFFSIGLVSLYLVVGALAFHAGSINSVRTYQTHQHLVEASEIATAKCQNRKRSAHVECVLEVLEAAGETSRSEQDLVAQQQMAFFTLVLSVLGMLTLGATIWALFYVRGTLLETRRMAVDTSAMAKQARLSTKAARAAVTKTQMIGEAQVRCYLHLISAHLGFSPNGQAVVKCLIKNSGQSPAKSVRAKGEICFINANVDPKHVTNFQYNEQIDVVSEADIPAESSQEIRFIIPGDISLLEFENVSVENRALLTLDVELTAVDVFGNTNISSDTSICYPHEPFEINDWIELHRDTRLADL</sequence>
<comment type="caution">
    <text evidence="2">The sequence shown here is derived from an EMBL/GenBank/DDBJ whole genome shotgun (WGS) entry which is preliminary data.</text>
</comment>
<gene>
    <name evidence="2" type="ORF">K3152_00470</name>
</gene>
<proteinExistence type="predicted"/>
<dbReference type="EMBL" id="JAIGNK010000001">
    <property type="protein sequence ID" value="MBX7456710.1"/>
    <property type="molecule type" value="Genomic_DNA"/>
</dbReference>